<dbReference type="InterPro" id="IPR053208">
    <property type="entry name" value="GMC_Oxidoreductase_CD"/>
</dbReference>
<proteinExistence type="inferred from homology"/>
<dbReference type="Gene3D" id="3.30.410.10">
    <property type="entry name" value="Cholesterol Oxidase, domain 2"/>
    <property type="match status" value="1"/>
</dbReference>
<dbReference type="Gene3D" id="3.50.50.60">
    <property type="entry name" value="FAD/NAD(P)-binding domain"/>
    <property type="match status" value="1"/>
</dbReference>
<dbReference type="Pfam" id="PF05199">
    <property type="entry name" value="GMC_oxred_C"/>
    <property type="match status" value="1"/>
</dbReference>
<dbReference type="InterPro" id="IPR007867">
    <property type="entry name" value="GMC_OxRtase_C"/>
</dbReference>
<evidence type="ECO:0000256" key="2">
    <source>
        <dbReference type="SAM" id="SignalP"/>
    </source>
</evidence>
<dbReference type="Pfam" id="PF00732">
    <property type="entry name" value="GMC_oxred_N"/>
    <property type="match status" value="1"/>
</dbReference>
<keyword evidence="2" id="KW-0732">Signal</keyword>
<evidence type="ECO:0000259" key="3">
    <source>
        <dbReference type="PROSITE" id="PS00624"/>
    </source>
</evidence>
<dbReference type="InterPro" id="IPR036188">
    <property type="entry name" value="FAD/NAD-bd_sf"/>
</dbReference>
<feature type="signal peptide" evidence="2">
    <location>
        <begin position="1"/>
        <end position="25"/>
    </location>
</feature>
<dbReference type="InterPro" id="IPR000172">
    <property type="entry name" value="GMC_OxRdtase_N"/>
</dbReference>
<dbReference type="SUPFAM" id="SSF51905">
    <property type="entry name" value="FAD/NAD(P)-binding domain"/>
    <property type="match status" value="1"/>
</dbReference>
<organism evidence="4 5">
    <name type="scientific">Bionectria ochroleuca</name>
    <name type="common">Gliocladium roseum</name>
    <dbReference type="NCBI Taxonomy" id="29856"/>
    <lineage>
        <taxon>Eukaryota</taxon>
        <taxon>Fungi</taxon>
        <taxon>Dikarya</taxon>
        <taxon>Ascomycota</taxon>
        <taxon>Pezizomycotina</taxon>
        <taxon>Sordariomycetes</taxon>
        <taxon>Hypocreomycetidae</taxon>
        <taxon>Hypocreales</taxon>
        <taxon>Bionectriaceae</taxon>
        <taxon>Clonostachys</taxon>
    </lineage>
</organism>
<comment type="caution">
    <text evidence="4">The sequence shown here is derived from an EMBL/GenBank/DDBJ whole genome shotgun (WGS) entry which is preliminary data.</text>
</comment>
<dbReference type="PROSITE" id="PS51257">
    <property type="entry name" value="PROKAR_LIPOPROTEIN"/>
    <property type="match status" value="1"/>
</dbReference>
<dbReference type="PROSITE" id="PS00624">
    <property type="entry name" value="GMC_OXRED_2"/>
    <property type="match status" value="1"/>
</dbReference>
<feature type="domain" description="Glucose-methanol-choline oxidoreductase N-terminal" evidence="3">
    <location>
        <begin position="278"/>
        <end position="292"/>
    </location>
</feature>
<dbReference type="InterPro" id="IPR012132">
    <property type="entry name" value="GMC_OxRdtase"/>
</dbReference>
<evidence type="ECO:0000313" key="4">
    <source>
        <dbReference type="EMBL" id="VUC29247.1"/>
    </source>
</evidence>
<evidence type="ECO:0000313" key="5">
    <source>
        <dbReference type="Proteomes" id="UP000766486"/>
    </source>
</evidence>
<name>A0ABY6UES6_BIOOC</name>
<feature type="chain" id="PRO_5046604798" description="Glucose-methanol-choline oxidoreductase N-terminal domain-containing protein" evidence="2">
    <location>
        <begin position="26"/>
        <end position="547"/>
    </location>
</feature>
<dbReference type="PIRSF" id="PIRSF000137">
    <property type="entry name" value="Alcohol_oxidase"/>
    <property type="match status" value="1"/>
</dbReference>
<accession>A0ABY6UES6</accession>
<keyword evidence="5" id="KW-1185">Reference proteome</keyword>
<reference evidence="4 5" key="1">
    <citation type="submission" date="2019-06" db="EMBL/GenBank/DDBJ databases">
        <authorList>
            <person name="Broberg M."/>
        </authorList>
    </citation>
    <scope>NUCLEOTIDE SEQUENCE [LARGE SCALE GENOMIC DNA]</scope>
</reference>
<protein>
    <recommendedName>
        <fullName evidence="3">Glucose-methanol-choline oxidoreductase N-terminal domain-containing protein</fullName>
    </recommendedName>
</protein>
<sequence length="547" mass="58182">MRFVSRSGLLALALAGNSLAACAQGNTTTYDYIVVGGGPAGIITAERISEANKKVLLIEKGPGPTVSTGSNHTMVWNDTLTPIDVPGLTTAIGGLDLWQEYTCKDHEATAACVLGGGVTINYMVFVHPPEHDFDDKWPAGWKWADIAPAAQRLYERNPGSNTPSADGERYDPGMYDIFSTFLNKLGWKLTDMSEQANDKHMVYSHPTWNIKNSKRAGPVRTYLPIAQQRNNFSLRLGTTVVRVVREGSRVTGVEVQGSDGAREIINLSKNGRVVLSAGALATPRVLFNSGIGPKEQIEVAAKTGVTLPPQKDWIELPVGKNFKDHPIFTLDIQTNGTWGPLDSDIVLDGSDTKNIDLYESAGSGVLTQGRHRLILFSSVVGSDGVTRYFQGSAAPSGTGLISLKVYLTHGLTSEGVLGLAQGGKTKILQSPYLQTEADVDAATTFIGSFVENLQSSELGFTIKNFSNVSAIINNPTSGVHFVGTAKIGTDDGRKGGSSVVDTNAKVYGVDNLFVSDASIHADLPSGNSQAIVMVVAEAAAAKILACK</sequence>
<dbReference type="Proteomes" id="UP000766486">
    <property type="component" value="Unassembled WGS sequence"/>
</dbReference>
<dbReference type="PANTHER" id="PTHR47190:SF4">
    <property type="entry name" value="DEHYDROGENASE, PUTATIVE-RELATED"/>
    <property type="match status" value="1"/>
</dbReference>
<dbReference type="SUPFAM" id="SSF54373">
    <property type="entry name" value="FAD-linked reductases, C-terminal domain"/>
    <property type="match status" value="1"/>
</dbReference>
<dbReference type="PANTHER" id="PTHR47190">
    <property type="entry name" value="DEHYDROGENASE, PUTATIVE-RELATED"/>
    <property type="match status" value="1"/>
</dbReference>
<comment type="similarity">
    <text evidence="1">Belongs to the GMC oxidoreductase family.</text>
</comment>
<evidence type="ECO:0000256" key="1">
    <source>
        <dbReference type="ARBA" id="ARBA00010790"/>
    </source>
</evidence>
<gene>
    <name evidence="4" type="ORF">CLO192961_LOCUS252300</name>
</gene>
<dbReference type="EMBL" id="CABFNS010000798">
    <property type="protein sequence ID" value="VUC29247.1"/>
    <property type="molecule type" value="Genomic_DNA"/>
</dbReference>